<organism evidence="3 4">
    <name type="scientific">Azospirillum oryzae</name>
    <dbReference type="NCBI Taxonomy" id="286727"/>
    <lineage>
        <taxon>Bacteria</taxon>
        <taxon>Pseudomonadati</taxon>
        <taxon>Pseudomonadota</taxon>
        <taxon>Alphaproteobacteria</taxon>
        <taxon>Rhodospirillales</taxon>
        <taxon>Azospirillaceae</taxon>
        <taxon>Azospirillum</taxon>
    </lineage>
</organism>
<dbReference type="Proteomes" id="UP000509702">
    <property type="component" value="Plasmid unnamed7"/>
</dbReference>
<keyword evidence="3" id="KW-0614">Plasmid</keyword>
<dbReference type="InterPro" id="IPR008807">
    <property type="entry name" value="ROS_MUCR"/>
</dbReference>
<dbReference type="GO" id="GO:0008270">
    <property type="term" value="F:zinc ion binding"/>
    <property type="evidence" value="ECO:0007669"/>
    <property type="project" value="InterPro"/>
</dbReference>
<proteinExistence type="inferred from homology"/>
<dbReference type="OrthoDB" id="9809693at2"/>
<dbReference type="GO" id="GO:0006355">
    <property type="term" value="P:regulation of DNA-templated transcription"/>
    <property type="evidence" value="ECO:0007669"/>
    <property type="project" value="InterPro"/>
</dbReference>
<sequence length="161" mass="17262">MSEQNHEDRFDQAGLVQITAKIASAYLSNHTLAVAEIPAVLRGIYGALSTASNPASARSEVQQPAVPIKRSVSQDTITCLECGQKNKLLKRHLRVEHDLAPDEYRAKWGLPPEYPMAAPAYAAARSELAKGMGLGRRAQTPAPVAPEKPTGRGRGRGKAAP</sequence>
<evidence type="ECO:0000313" key="4">
    <source>
        <dbReference type="Proteomes" id="UP000509702"/>
    </source>
</evidence>
<reference evidence="3 4" key="1">
    <citation type="submission" date="2020-06" db="EMBL/GenBank/DDBJ databases">
        <title>Complete genome of Azosprillum oryzae KACC14407.</title>
        <authorList>
            <person name="Kim M."/>
            <person name="Park Y.-J."/>
            <person name="Shin J.-H."/>
        </authorList>
    </citation>
    <scope>NUCLEOTIDE SEQUENCE [LARGE SCALE GENOMIC DNA]</scope>
    <source>
        <strain evidence="3 4">KACC 14407</strain>
        <plasmid evidence="3 4">unnamed7</plasmid>
    </source>
</reference>
<dbReference type="GO" id="GO:0003677">
    <property type="term" value="F:DNA binding"/>
    <property type="evidence" value="ECO:0007669"/>
    <property type="project" value="InterPro"/>
</dbReference>
<dbReference type="Pfam" id="PF05443">
    <property type="entry name" value="ROS_MUCR"/>
    <property type="match status" value="1"/>
</dbReference>
<feature type="compositionally biased region" description="Basic residues" evidence="2">
    <location>
        <begin position="151"/>
        <end position="161"/>
    </location>
</feature>
<name>A0A6N1ASH2_9PROT</name>
<dbReference type="InterPro" id="IPR041920">
    <property type="entry name" value="ROS/MUCR_sf"/>
</dbReference>
<dbReference type="EMBL" id="CP054622">
    <property type="protein sequence ID" value="QKS54755.1"/>
    <property type="molecule type" value="Genomic_DNA"/>
</dbReference>
<gene>
    <name evidence="3" type="ORF">HUE56_30105</name>
</gene>
<feature type="region of interest" description="Disordered" evidence="2">
    <location>
        <begin position="132"/>
        <end position="161"/>
    </location>
</feature>
<dbReference type="AlphaFoldDB" id="A0A6N1ASH2"/>
<dbReference type="RefSeq" id="WP_109154126.1">
    <property type="nucleotide sequence ID" value="NZ_BSOV01000001.1"/>
</dbReference>
<geneLocation type="plasmid" evidence="3 4">
    <name>unnamed7</name>
</geneLocation>
<evidence type="ECO:0000256" key="2">
    <source>
        <dbReference type="SAM" id="MobiDB-lite"/>
    </source>
</evidence>
<dbReference type="Gene3D" id="1.10.10.1550">
    <property type="entry name" value="ROS/MUCR transcriptional regulator protein"/>
    <property type="match status" value="1"/>
</dbReference>
<protein>
    <submittedName>
        <fullName evidence="3">MucR family transcriptional regulator</fullName>
    </submittedName>
</protein>
<evidence type="ECO:0000256" key="1">
    <source>
        <dbReference type="ARBA" id="ARBA00007031"/>
    </source>
</evidence>
<dbReference type="KEGG" id="aoz:HUE56_30105"/>
<accession>A0A6N1ASH2</accession>
<keyword evidence="4" id="KW-1185">Reference proteome</keyword>
<evidence type="ECO:0000313" key="3">
    <source>
        <dbReference type="EMBL" id="QKS54755.1"/>
    </source>
</evidence>
<comment type="similarity">
    <text evidence="1">Belongs to the ros/MucR family.</text>
</comment>